<proteinExistence type="predicted"/>
<name>A0A077EFB2_9FLAO</name>
<reference evidence="1" key="1">
    <citation type="journal article" date="2013" name="Lancet">
        <title>First case of E anophelis outbreak in an intensive-care unit.</title>
        <authorList>
            <person name="Teo J."/>
            <person name="Tan S.Y."/>
            <person name="Tay M."/>
            <person name="Ding Y."/>
            <person name="Kjelleberg S."/>
            <person name="Givskov M."/>
            <person name="Lin R.T."/>
            <person name="Yang L."/>
        </authorList>
    </citation>
    <scope>NUCLEOTIDE SEQUENCE [LARGE SCALE GENOMIC DNA]</scope>
    <source>
        <strain evidence="1">NUHP1</strain>
    </source>
</reference>
<dbReference type="KEGG" id="eao:BD94_0415"/>
<dbReference type="STRING" id="1338011.BD94_0415"/>
<gene>
    <name evidence="1" type="ORF">BD94_0415</name>
</gene>
<reference evidence="1" key="2">
    <citation type="journal article" date="2015" name="Genome Biol. Evol.">
        <title>Complete Genome Sequence and Transcriptomic Analysis of the Novel Pathogen Elizabethkingia anophelis in Response to Oxidative Stress.</title>
        <authorList>
            <person name="Li Y."/>
            <person name="Liu Y."/>
            <person name="Chew S.C."/>
            <person name="Tay M."/>
            <person name="Salido M.M."/>
            <person name="Teo J."/>
            <person name="Lauro F.M."/>
            <person name="Givskov M."/>
            <person name="Yang L."/>
        </authorList>
    </citation>
    <scope>NUCLEOTIDE SEQUENCE</scope>
    <source>
        <strain evidence="1">NUHP1</strain>
    </source>
</reference>
<organism evidence="1 2">
    <name type="scientific">Elizabethkingia anophelis NUHP1</name>
    <dbReference type="NCBI Taxonomy" id="1338011"/>
    <lineage>
        <taxon>Bacteria</taxon>
        <taxon>Pseudomonadati</taxon>
        <taxon>Bacteroidota</taxon>
        <taxon>Flavobacteriia</taxon>
        <taxon>Flavobacteriales</taxon>
        <taxon>Weeksellaceae</taxon>
        <taxon>Elizabethkingia</taxon>
    </lineage>
</organism>
<dbReference type="Proteomes" id="UP000028933">
    <property type="component" value="Chromosome"/>
</dbReference>
<evidence type="ECO:0000313" key="2">
    <source>
        <dbReference type="Proteomes" id="UP000028933"/>
    </source>
</evidence>
<dbReference type="AlphaFoldDB" id="A0A077EFB2"/>
<evidence type="ECO:0000313" key="1">
    <source>
        <dbReference type="EMBL" id="AIL44190.1"/>
    </source>
</evidence>
<sequence length="41" mass="5271">MDFIHFYLYYIIFYKFTYSDSNSQFLKTVLKDSFWKEKEKR</sequence>
<dbReference type="EMBL" id="CP007547">
    <property type="protein sequence ID" value="AIL44190.1"/>
    <property type="molecule type" value="Genomic_DNA"/>
</dbReference>
<dbReference type="HOGENOM" id="CLU_3269376_0_0_10"/>
<protein>
    <submittedName>
        <fullName evidence="1">Uncharacterized protein</fullName>
    </submittedName>
</protein>
<accession>A0A077EFB2</accession>